<feature type="transmembrane region" description="Helical" evidence="1">
    <location>
        <begin position="174"/>
        <end position="194"/>
    </location>
</feature>
<dbReference type="EMBL" id="BMMK01000032">
    <property type="protein sequence ID" value="GGM74768.1"/>
    <property type="molecule type" value="Genomic_DNA"/>
</dbReference>
<keyword evidence="1" id="KW-0812">Transmembrane</keyword>
<name>A0A8J3CIR0_9PSEU</name>
<feature type="transmembrane region" description="Helical" evidence="1">
    <location>
        <begin position="71"/>
        <end position="89"/>
    </location>
</feature>
<evidence type="ECO:0000256" key="1">
    <source>
        <dbReference type="SAM" id="Phobius"/>
    </source>
</evidence>
<keyword evidence="3" id="KW-1185">Reference proteome</keyword>
<feature type="transmembrane region" description="Helical" evidence="1">
    <location>
        <begin position="134"/>
        <end position="154"/>
    </location>
</feature>
<protein>
    <submittedName>
        <fullName evidence="2">Uncharacterized protein</fullName>
    </submittedName>
</protein>
<evidence type="ECO:0000313" key="3">
    <source>
        <dbReference type="Proteomes" id="UP000637578"/>
    </source>
</evidence>
<keyword evidence="1" id="KW-1133">Transmembrane helix</keyword>
<gene>
    <name evidence="2" type="ORF">GCM10012275_51820</name>
</gene>
<dbReference type="RefSeq" id="WP_189061024.1">
    <property type="nucleotide sequence ID" value="NZ_BMMK01000032.1"/>
</dbReference>
<accession>A0A8J3CIR0</accession>
<keyword evidence="1" id="KW-0472">Membrane</keyword>
<dbReference type="AlphaFoldDB" id="A0A8J3CIR0"/>
<organism evidence="2 3">
    <name type="scientific">Longimycelium tulufanense</name>
    <dbReference type="NCBI Taxonomy" id="907463"/>
    <lineage>
        <taxon>Bacteria</taxon>
        <taxon>Bacillati</taxon>
        <taxon>Actinomycetota</taxon>
        <taxon>Actinomycetes</taxon>
        <taxon>Pseudonocardiales</taxon>
        <taxon>Pseudonocardiaceae</taxon>
        <taxon>Longimycelium</taxon>
    </lineage>
</organism>
<sequence>MVAPDDRDPERGERHQLLRWLATLLANVTVLTALLVFFGWRRAHFQARSLGLDESIFDLTTTEYLLRSVDAAFAAVLLLSLAGLIWALVDGPLSRWAARNEAGPVSRTVLAVFAGSWVWLPMLFGLIWQWRPVIGFVGVPVSFGAGVLLSLYALHLRRQRVDPSERTRVRAGLVKGFAAAVATVTIFWSAGHYAEVVGRNLARDFEPRQKPAVVLYSEQRLHISAPGTEELPLDAIDSGYRFKYTGLRLLDRSGGKHFLISEGWPRADGVLVVLPDDLATRLEFVRQ</sequence>
<comment type="caution">
    <text evidence="2">The sequence shown here is derived from an EMBL/GenBank/DDBJ whole genome shotgun (WGS) entry which is preliminary data.</text>
</comment>
<reference evidence="2" key="1">
    <citation type="journal article" date="2014" name="Int. J. Syst. Evol. Microbiol.">
        <title>Complete genome sequence of Corynebacterium casei LMG S-19264T (=DSM 44701T), isolated from a smear-ripened cheese.</title>
        <authorList>
            <consortium name="US DOE Joint Genome Institute (JGI-PGF)"/>
            <person name="Walter F."/>
            <person name="Albersmeier A."/>
            <person name="Kalinowski J."/>
            <person name="Ruckert C."/>
        </authorList>
    </citation>
    <scope>NUCLEOTIDE SEQUENCE</scope>
    <source>
        <strain evidence="2">CGMCC 4.5737</strain>
    </source>
</reference>
<evidence type="ECO:0000313" key="2">
    <source>
        <dbReference type="EMBL" id="GGM74768.1"/>
    </source>
</evidence>
<proteinExistence type="predicted"/>
<feature type="transmembrane region" description="Helical" evidence="1">
    <location>
        <begin position="109"/>
        <end position="128"/>
    </location>
</feature>
<dbReference type="Proteomes" id="UP000637578">
    <property type="component" value="Unassembled WGS sequence"/>
</dbReference>
<feature type="transmembrane region" description="Helical" evidence="1">
    <location>
        <begin position="20"/>
        <end position="40"/>
    </location>
</feature>
<reference evidence="2" key="2">
    <citation type="submission" date="2020-09" db="EMBL/GenBank/DDBJ databases">
        <authorList>
            <person name="Sun Q."/>
            <person name="Zhou Y."/>
        </authorList>
    </citation>
    <scope>NUCLEOTIDE SEQUENCE</scope>
    <source>
        <strain evidence="2">CGMCC 4.5737</strain>
    </source>
</reference>